<dbReference type="InterPro" id="IPR052738">
    <property type="entry name" value="ABC-Tungstate_binding"/>
</dbReference>
<dbReference type="Proteomes" id="UP000437065">
    <property type="component" value="Unassembled WGS sequence"/>
</dbReference>
<accession>A0A6B0SQ24</accession>
<dbReference type="AlphaFoldDB" id="A0A6B0SQ24"/>
<name>A0A6B0SQ24_9EURY</name>
<keyword evidence="3" id="KW-1185">Reference proteome</keyword>
<reference evidence="2 3" key="1">
    <citation type="submission" date="2019-12" db="EMBL/GenBank/DDBJ databases">
        <title>Isolation and characterization of three novel carbon monoxide-oxidizing members of Halobacteria from salione crusts and soils.</title>
        <authorList>
            <person name="Myers M.R."/>
            <person name="King G.M."/>
        </authorList>
    </citation>
    <scope>NUCLEOTIDE SEQUENCE [LARGE SCALE GENOMIC DNA]</scope>
    <source>
        <strain evidence="2 3">WSA2</strain>
    </source>
</reference>
<dbReference type="SUPFAM" id="SSF53850">
    <property type="entry name" value="Periplasmic binding protein-like II"/>
    <property type="match status" value="1"/>
</dbReference>
<organism evidence="2 3">
    <name type="scientific">Halobaculum saliterrae</name>
    <dbReference type="NCBI Taxonomy" id="2073113"/>
    <lineage>
        <taxon>Archaea</taxon>
        <taxon>Methanobacteriati</taxon>
        <taxon>Methanobacteriota</taxon>
        <taxon>Stenosarchaea group</taxon>
        <taxon>Halobacteria</taxon>
        <taxon>Halobacteriales</taxon>
        <taxon>Haloferacaceae</taxon>
        <taxon>Halobaculum</taxon>
    </lineage>
</organism>
<protein>
    <submittedName>
        <fullName evidence="2">Molybdenum transporter</fullName>
    </submittedName>
</protein>
<dbReference type="PANTHER" id="PTHR37945:SF1">
    <property type="entry name" value="EXTRACELLULAR TUNGSTATE BINDING PROTEIN"/>
    <property type="match status" value="1"/>
</dbReference>
<dbReference type="RefSeq" id="WP_159664736.1">
    <property type="nucleotide sequence ID" value="NZ_WUUS01000003.1"/>
</dbReference>
<feature type="domain" description="PBP" evidence="1">
    <location>
        <begin position="43"/>
        <end position="261"/>
    </location>
</feature>
<comment type="caution">
    <text evidence="2">The sequence shown here is derived from an EMBL/GenBank/DDBJ whole genome shotgun (WGS) entry which is preliminary data.</text>
</comment>
<evidence type="ECO:0000313" key="2">
    <source>
        <dbReference type="EMBL" id="MXR41024.1"/>
    </source>
</evidence>
<dbReference type="OrthoDB" id="14917at2157"/>
<proteinExistence type="predicted"/>
<dbReference type="Pfam" id="PF12849">
    <property type="entry name" value="PBP_like_2"/>
    <property type="match status" value="1"/>
</dbReference>
<dbReference type="Gene3D" id="3.40.190.10">
    <property type="entry name" value="Periplasmic binding protein-like II"/>
    <property type="match status" value="2"/>
</dbReference>
<evidence type="ECO:0000313" key="3">
    <source>
        <dbReference type="Proteomes" id="UP000437065"/>
    </source>
</evidence>
<dbReference type="PANTHER" id="PTHR37945">
    <property type="entry name" value="EXTRACELLULAR TUNGSTATE BINDING PROTEIN"/>
    <property type="match status" value="1"/>
</dbReference>
<dbReference type="EMBL" id="WUUS01000003">
    <property type="protein sequence ID" value="MXR41024.1"/>
    <property type="molecule type" value="Genomic_DNA"/>
</dbReference>
<dbReference type="PROSITE" id="PS51257">
    <property type="entry name" value="PROKAR_LIPOPROTEIN"/>
    <property type="match status" value="1"/>
</dbReference>
<sequence>MDRRRYMEAVGGGTVVSLAGCLGDASSNEDGDGGGAIAGDSLTLATATTAYDSGLLDALNPGFEDRFGVSVEAIARGTGGSLETARNGDCDVVLVHARLLEDEFLRAGHGINRRSLMANDFLVVGPPDDPAGIAGRDPVSAFEAIAEAEATFVSRGDRSGTHIRELEIWEETGVSPSGSWYSETGQGMGNTLVTAAQTNAYTLTDRGTFLNVVDGGLVAHVDRGIRNPPPLLRNEYGLIPVDPARNDTAYQLAMAYVGYVTGPGQDRIEEFRIGGSRAFRPAGVTREPDFEQYVPSGWRR</sequence>
<dbReference type="InterPro" id="IPR024370">
    <property type="entry name" value="PBP_domain"/>
</dbReference>
<evidence type="ECO:0000259" key="1">
    <source>
        <dbReference type="Pfam" id="PF12849"/>
    </source>
</evidence>
<gene>
    <name evidence="2" type="ORF">GRX01_06685</name>
</gene>